<proteinExistence type="predicted"/>
<feature type="non-terminal residue" evidence="2">
    <location>
        <position position="1"/>
    </location>
</feature>
<evidence type="ECO:0000313" key="3">
    <source>
        <dbReference type="Proteomes" id="UP000681720"/>
    </source>
</evidence>
<dbReference type="AlphaFoldDB" id="A0A8S2JQF5"/>
<evidence type="ECO:0000259" key="1">
    <source>
        <dbReference type="Pfam" id="PF08621"/>
    </source>
</evidence>
<organism evidence="2 3">
    <name type="scientific">Rotaria magnacalcarata</name>
    <dbReference type="NCBI Taxonomy" id="392030"/>
    <lineage>
        <taxon>Eukaryota</taxon>
        <taxon>Metazoa</taxon>
        <taxon>Spiralia</taxon>
        <taxon>Gnathifera</taxon>
        <taxon>Rotifera</taxon>
        <taxon>Eurotatoria</taxon>
        <taxon>Bdelloidea</taxon>
        <taxon>Philodinida</taxon>
        <taxon>Philodinidae</taxon>
        <taxon>Rotaria</taxon>
    </lineage>
</organism>
<dbReference type="PANTHER" id="PTHR21483:SF18">
    <property type="entry name" value="RNA POLYMERASE II-ASSOCIATED PROTEIN 1"/>
    <property type="match status" value="1"/>
</dbReference>
<dbReference type="Proteomes" id="UP000681720">
    <property type="component" value="Unassembled WGS sequence"/>
</dbReference>
<dbReference type="PANTHER" id="PTHR21483">
    <property type="entry name" value="RNA POLYMERASE II-ASSOCIATED PROTEIN 1"/>
    <property type="match status" value="1"/>
</dbReference>
<sequence>SGDSTTTALKIINSGVTINTGEKRSYECLSEEDHDFIDASDSNDYQSHRDRDCFAVPNRDGILKTFKELEETKRPLISQQIPRSSLLISSDLGEVTGERELHRIHEENIDRLQSMDEKEILAEKEKLLNSLDPKLIAFIRKRNKQGEDIN</sequence>
<evidence type="ECO:0000313" key="2">
    <source>
        <dbReference type="EMBL" id="CAF3809762.1"/>
    </source>
</evidence>
<protein>
    <recommendedName>
        <fullName evidence="1">RPAP1 N-terminal domain-containing protein</fullName>
    </recommendedName>
</protein>
<reference evidence="2" key="1">
    <citation type="submission" date="2021-02" db="EMBL/GenBank/DDBJ databases">
        <authorList>
            <person name="Nowell W R."/>
        </authorList>
    </citation>
    <scope>NUCLEOTIDE SEQUENCE</scope>
</reference>
<dbReference type="Pfam" id="PF08621">
    <property type="entry name" value="RPAP1_N"/>
    <property type="match status" value="1"/>
</dbReference>
<gene>
    <name evidence="2" type="ORF">GIL414_LOCUS1566</name>
</gene>
<name>A0A8S2JQF5_9BILA</name>
<feature type="domain" description="RPAP1 N-terminal" evidence="1">
    <location>
        <begin position="103"/>
        <end position="145"/>
    </location>
</feature>
<dbReference type="InterPro" id="IPR013930">
    <property type="entry name" value="RPAP1_N"/>
</dbReference>
<accession>A0A8S2JQF5</accession>
<dbReference type="GO" id="GO:0006366">
    <property type="term" value="P:transcription by RNA polymerase II"/>
    <property type="evidence" value="ECO:0007669"/>
    <property type="project" value="InterPro"/>
</dbReference>
<comment type="caution">
    <text evidence="2">The sequence shown here is derived from an EMBL/GenBank/DDBJ whole genome shotgun (WGS) entry which is preliminary data.</text>
</comment>
<dbReference type="EMBL" id="CAJOBJ010000265">
    <property type="protein sequence ID" value="CAF3809762.1"/>
    <property type="molecule type" value="Genomic_DNA"/>
</dbReference>
<dbReference type="InterPro" id="IPR039913">
    <property type="entry name" value="RPAP1/Rba50"/>
</dbReference>